<comment type="caution">
    <text evidence="1">The sequence shown here is derived from an EMBL/GenBank/DDBJ whole genome shotgun (WGS) entry which is preliminary data.</text>
</comment>
<proteinExistence type="predicted"/>
<reference evidence="1 2" key="1">
    <citation type="journal article" date="2019" name="Commun. Biol.">
        <title>The bagworm genome reveals a unique fibroin gene that provides high tensile strength.</title>
        <authorList>
            <person name="Kono N."/>
            <person name="Nakamura H."/>
            <person name="Ohtoshi R."/>
            <person name="Tomita M."/>
            <person name="Numata K."/>
            <person name="Arakawa K."/>
        </authorList>
    </citation>
    <scope>NUCLEOTIDE SEQUENCE [LARGE SCALE GENOMIC DNA]</scope>
</reference>
<dbReference type="OrthoDB" id="415068at2759"/>
<evidence type="ECO:0000313" key="1">
    <source>
        <dbReference type="EMBL" id="GBP02678.1"/>
    </source>
</evidence>
<dbReference type="Proteomes" id="UP000299102">
    <property type="component" value="Unassembled WGS sequence"/>
</dbReference>
<keyword evidence="2" id="KW-1185">Reference proteome</keyword>
<protein>
    <submittedName>
        <fullName evidence="1">RNA-directed DNA polymerase from mobile element jockey</fullName>
    </submittedName>
</protein>
<accession>A0A4C1SN82</accession>
<gene>
    <name evidence="1" type="primary">pol</name>
    <name evidence="1" type="ORF">EVAR_70507_1</name>
</gene>
<dbReference type="EMBL" id="BGZK01003572">
    <property type="protein sequence ID" value="GBP02678.1"/>
    <property type="molecule type" value="Genomic_DNA"/>
</dbReference>
<dbReference type="AlphaFoldDB" id="A0A4C1SN82"/>
<evidence type="ECO:0000313" key="2">
    <source>
        <dbReference type="Proteomes" id="UP000299102"/>
    </source>
</evidence>
<name>A0A4C1SN82_EUMVA</name>
<dbReference type="PANTHER" id="PTHR19446">
    <property type="entry name" value="REVERSE TRANSCRIPTASES"/>
    <property type="match status" value="1"/>
</dbReference>
<keyword evidence="1" id="KW-0548">Nucleotidyltransferase</keyword>
<dbReference type="STRING" id="151549.A0A4C1SN82"/>
<sequence>MGPDGIPTAAIRQLPRRVMVVMTRLFNGILWTGHIPRNWKMGHVIAILKVGKDPRLAMSQRSITLLSHIAKLFERIALRRLHRHLTPRRGQFGFRSEHSTKLQLARVLQHMAAELNRGRRTIGVFLDIEKALD</sequence>
<organism evidence="1 2">
    <name type="scientific">Eumeta variegata</name>
    <name type="common">Bagworm moth</name>
    <name type="synonym">Eumeta japonica</name>
    <dbReference type="NCBI Taxonomy" id="151549"/>
    <lineage>
        <taxon>Eukaryota</taxon>
        <taxon>Metazoa</taxon>
        <taxon>Ecdysozoa</taxon>
        <taxon>Arthropoda</taxon>
        <taxon>Hexapoda</taxon>
        <taxon>Insecta</taxon>
        <taxon>Pterygota</taxon>
        <taxon>Neoptera</taxon>
        <taxon>Endopterygota</taxon>
        <taxon>Lepidoptera</taxon>
        <taxon>Glossata</taxon>
        <taxon>Ditrysia</taxon>
        <taxon>Tineoidea</taxon>
        <taxon>Psychidae</taxon>
        <taxon>Oiketicinae</taxon>
        <taxon>Eumeta</taxon>
    </lineage>
</organism>
<keyword evidence="1" id="KW-0808">Transferase</keyword>
<dbReference type="GO" id="GO:0003964">
    <property type="term" value="F:RNA-directed DNA polymerase activity"/>
    <property type="evidence" value="ECO:0007669"/>
    <property type="project" value="UniProtKB-KW"/>
</dbReference>
<keyword evidence="1" id="KW-0695">RNA-directed DNA polymerase</keyword>